<reference evidence="1 2" key="1">
    <citation type="submission" date="2015-01" db="EMBL/GenBank/DDBJ databases">
        <title>Evolution of Trichinella species and genotypes.</title>
        <authorList>
            <person name="Korhonen P.K."/>
            <person name="Edoardo P."/>
            <person name="Giuseppe L.R."/>
            <person name="Gasser R.B."/>
        </authorList>
    </citation>
    <scope>NUCLEOTIDE SEQUENCE [LARGE SCALE GENOMIC DNA]</scope>
    <source>
        <strain evidence="1">ISS3</strain>
    </source>
</reference>
<dbReference type="OrthoDB" id="5937864at2759"/>
<dbReference type="AlphaFoldDB" id="A0A0V1AR72"/>
<dbReference type="EMBL" id="JYDH01000363">
    <property type="protein sequence ID" value="KRY26675.1"/>
    <property type="molecule type" value="Genomic_DNA"/>
</dbReference>
<name>A0A0V1AR72_TRISP</name>
<proteinExistence type="predicted"/>
<comment type="caution">
    <text evidence="1">The sequence shown here is derived from an EMBL/GenBank/DDBJ whole genome shotgun (WGS) entry which is preliminary data.</text>
</comment>
<dbReference type="InParanoid" id="A0A0V1AR72"/>
<evidence type="ECO:0000313" key="2">
    <source>
        <dbReference type="Proteomes" id="UP000054776"/>
    </source>
</evidence>
<keyword evidence="2" id="KW-1185">Reference proteome</keyword>
<dbReference type="Proteomes" id="UP000054776">
    <property type="component" value="Unassembled WGS sequence"/>
</dbReference>
<evidence type="ECO:0000313" key="1">
    <source>
        <dbReference type="EMBL" id="KRY26675.1"/>
    </source>
</evidence>
<accession>A0A0V1AR72</accession>
<organism evidence="1 2">
    <name type="scientific">Trichinella spiralis</name>
    <name type="common">Trichina worm</name>
    <dbReference type="NCBI Taxonomy" id="6334"/>
    <lineage>
        <taxon>Eukaryota</taxon>
        <taxon>Metazoa</taxon>
        <taxon>Ecdysozoa</taxon>
        <taxon>Nematoda</taxon>
        <taxon>Enoplea</taxon>
        <taxon>Dorylaimia</taxon>
        <taxon>Trichinellida</taxon>
        <taxon>Trichinellidae</taxon>
        <taxon>Trichinella</taxon>
    </lineage>
</organism>
<protein>
    <submittedName>
        <fullName evidence="1">Uncharacterized protein</fullName>
    </submittedName>
</protein>
<sequence>MSRDSQSPSKARGRWEYLRQWFSNFSGLRPSFENGHSSRLAMHFLKGKKAVERVGYVLQTNSQNCVDILCSKLTLNEESSEKSIISPLAFVDMPVRTTSACCEKPDRNMILRSSTTPILEYFTRPTQKLLATYTLRATDLRGRQRLKGRMGIDELRDRI</sequence>
<gene>
    <name evidence="1" type="ORF">T01_9081</name>
</gene>